<keyword evidence="1" id="KW-1133">Transmembrane helix</keyword>
<keyword evidence="1" id="KW-0812">Transmembrane</keyword>
<dbReference type="EMBL" id="JARYZI010000004">
    <property type="protein sequence ID" value="MDH8678131.1"/>
    <property type="molecule type" value="Genomic_DNA"/>
</dbReference>
<protein>
    <submittedName>
        <fullName evidence="2">DUF2798 domain-containing protein</fullName>
    </submittedName>
</protein>
<evidence type="ECO:0000313" key="3">
    <source>
        <dbReference type="Proteomes" id="UP001158045"/>
    </source>
</evidence>
<dbReference type="RefSeq" id="WP_281093958.1">
    <property type="nucleotide sequence ID" value="NZ_JARYZI010000004.1"/>
</dbReference>
<dbReference type="Proteomes" id="UP001158045">
    <property type="component" value="Unassembled WGS sequence"/>
</dbReference>
<comment type="caution">
    <text evidence="2">The sequence shown here is derived from an EMBL/GenBank/DDBJ whole genome shotgun (WGS) entry which is preliminary data.</text>
</comment>
<dbReference type="InterPro" id="IPR021529">
    <property type="entry name" value="DUF2798"/>
</dbReference>
<organism evidence="2 3">
    <name type="scientific">Fusibacter bizertensis</name>
    <dbReference type="NCBI Taxonomy" id="1488331"/>
    <lineage>
        <taxon>Bacteria</taxon>
        <taxon>Bacillati</taxon>
        <taxon>Bacillota</taxon>
        <taxon>Clostridia</taxon>
        <taxon>Eubacteriales</taxon>
        <taxon>Eubacteriales Family XII. Incertae Sedis</taxon>
        <taxon>Fusibacter</taxon>
    </lineage>
</organism>
<proteinExistence type="predicted"/>
<feature type="transmembrane region" description="Helical" evidence="1">
    <location>
        <begin position="9"/>
        <end position="26"/>
    </location>
</feature>
<keyword evidence="3" id="KW-1185">Reference proteome</keyword>
<evidence type="ECO:0000256" key="1">
    <source>
        <dbReference type="SAM" id="Phobius"/>
    </source>
</evidence>
<dbReference type="Pfam" id="PF11391">
    <property type="entry name" value="DUF2798"/>
    <property type="match status" value="2"/>
</dbReference>
<feature type="transmembrane region" description="Helical" evidence="1">
    <location>
        <begin position="121"/>
        <end position="144"/>
    </location>
</feature>
<evidence type="ECO:0000313" key="2">
    <source>
        <dbReference type="EMBL" id="MDH8678131.1"/>
    </source>
</evidence>
<feature type="transmembrane region" description="Helical" evidence="1">
    <location>
        <begin position="38"/>
        <end position="62"/>
    </location>
</feature>
<accession>A0ABT6NCN1</accession>
<gene>
    <name evidence="2" type="ORF">QE109_08225</name>
</gene>
<keyword evidence="1" id="KW-0472">Membrane</keyword>
<feature type="transmembrane region" description="Helical" evidence="1">
    <location>
        <begin position="83"/>
        <end position="109"/>
    </location>
</feature>
<name>A0ABT6NCN1_9FIRM</name>
<reference evidence="2 3" key="1">
    <citation type="submission" date="2023-04" db="EMBL/GenBank/DDBJ databases">
        <title>Fusibacter bizertensis strain WBS, isolated from littoral bottom sediments of the Arctic seas - biochemical and genomic analysis.</title>
        <authorList>
            <person name="Brioukhanov A.L."/>
        </authorList>
    </citation>
    <scope>NUCLEOTIDE SEQUENCE [LARGE SCALE GENOMIC DNA]</scope>
    <source>
        <strain evidence="2 3">WBS</strain>
    </source>
</reference>
<sequence length="155" mass="17146">MPINKRESMVFTIIMCAFMVFFMTLYNTARIHGISANLLANAWLGFPLAYAIAIIADWFLVAPIAKKLALKIVGYDAPIWKKMIAIPTCMVCGMVLIMSLFGAIMGVGFSSQTLIVWLYNIPANFVVALPLQLLIAGPVVRFVFRKAFPEGVIAR</sequence>